<keyword evidence="2" id="KW-1003">Cell membrane</keyword>
<keyword evidence="8 12" id="KW-0675">Receptor</keyword>
<dbReference type="SUPFAM" id="SSF52058">
    <property type="entry name" value="L domain-like"/>
    <property type="match status" value="1"/>
</dbReference>
<proteinExistence type="predicted"/>
<keyword evidence="6" id="KW-0297">G-protein coupled receptor</keyword>
<dbReference type="PRINTS" id="PR01143">
    <property type="entry name" value="FSHRECEPTOR"/>
</dbReference>
<evidence type="ECO:0000256" key="10">
    <source>
        <dbReference type="ARBA" id="ARBA00023224"/>
    </source>
</evidence>
<dbReference type="Pfam" id="PF13855">
    <property type="entry name" value="LRR_8"/>
    <property type="match status" value="2"/>
</dbReference>
<dbReference type="GO" id="GO:0004963">
    <property type="term" value="F:follicle-stimulating hormone receptor activity"/>
    <property type="evidence" value="ECO:0007669"/>
    <property type="project" value="InterPro"/>
</dbReference>
<dbReference type="InterPro" id="IPR001611">
    <property type="entry name" value="Leu-rich_rpt"/>
</dbReference>
<reference evidence="12" key="1">
    <citation type="submission" date="2025-08" db="UniProtKB">
        <authorList>
            <consortium name="RefSeq"/>
        </authorList>
    </citation>
    <scope>IDENTIFICATION</scope>
</reference>
<dbReference type="InterPro" id="IPR002272">
    <property type="entry name" value="FSH_rcpt"/>
</dbReference>
<evidence type="ECO:0000256" key="2">
    <source>
        <dbReference type="ARBA" id="ARBA00022475"/>
    </source>
</evidence>
<keyword evidence="10" id="KW-0807">Transducer</keyword>
<dbReference type="GO" id="GO:0008584">
    <property type="term" value="P:male gonad development"/>
    <property type="evidence" value="ECO:0007669"/>
    <property type="project" value="TreeGrafter"/>
</dbReference>
<evidence type="ECO:0000256" key="1">
    <source>
        <dbReference type="ARBA" id="ARBA00004651"/>
    </source>
</evidence>
<dbReference type="RefSeq" id="XP_031438581.1">
    <property type="nucleotide sequence ID" value="XM_031582721.2"/>
</dbReference>
<name>A0A6P8GLV6_CLUHA</name>
<evidence type="ECO:0000256" key="5">
    <source>
        <dbReference type="ARBA" id="ARBA00022737"/>
    </source>
</evidence>
<dbReference type="GO" id="GO:0008528">
    <property type="term" value="F:G protein-coupled peptide receptor activity"/>
    <property type="evidence" value="ECO:0007669"/>
    <property type="project" value="TreeGrafter"/>
</dbReference>
<evidence type="ECO:0000256" key="6">
    <source>
        <dbReference type="ARBA" id="ARBA00023040"/>
    </source>
</evidence>
<evidence type="ECO:0000256" key="3">
    <source>
        <dbReference type="ARBA" id="ARBA00022614"/>
    </source>
</evidence>
<dbReference type="CTD" id="2492"/>
<dbReference type="GeneID" id="105896956"/>
<keyword evidence="2" id="KW-0472">Membrane</keyword>
<sequence length="337" mass="38044">MQRASRKEHLPYLHTELETTRYILSAVKEFQLNITMKNVVVVVVMLGLSLMGLRSSANSTLARPHPCLFDGESFSCLNKEVQEMPTDIPKNTTYMEFKLTRLIAIPKRAFFGLQHLQRIVVSENGYLLQISDFSFANLSSLTEIIITKSKNLAIIHKNAFWNLPKLKYLSISNTGLKKLPVFSRINSVVLEFLLILQDNMDLKVIPTNAFLGLSMASELRLSNNNITNVESYAFNGTKIQRLSLMGNKNLSHIDRDAFLGAEGPKSLDISDTLVDLLPHSMLRTLRSLVAISVKSLRILPSLKFFPDLIEANLTYPSHCCAFADFRKNRSVLFFSLS</sequence>
<evidence type="ECO:0000256" key="9">
    <source>
        <dbReference type="ARBA" id="ARBA00023180"/>
    </source>
</evidence>
<protein>
    <submittedName>
        <fullName evidence="12">Follicle-stimulating hormone receptor</fullName>
    </submittedName>
</protein>
<accession>A0A6P8GLV6</accession>
<keyword evidence="4" id="KW-0732">Signal</keyword>
<evidence type="ECO:0000313" key="11">
    <source>
        <dbReference type="Proteomes" id="UP000515152"/>
    </source>
</evidence>
<dbReference type="Proteomes" id="UP000515152">
    <property type="component" value="Chromosome 16"/>
</dbReference>
<dbReference type="AlphaFoldDB" id="A0A6P8GLV6"/>
<keyword evidence="7" id="KW-1015">Disulfide bond</keyword>
<evidence type="ECO:0000313" key="12">
    <source>
        <dbReference type="RefSeq" id="XP_031438581.1"/>
    </source>
</evidence>
<dbReference type="OrthoDB" id="5981530at2759"/>
<dbReference type="GO" id="GO:0009755">
    <property type="term" value="P:hormone-mediated signaling pathway"/>
    <property type="evidence" value="ECO:0007669"/>
    <property type="project" value="TreeGrafter"/>
</dbReference>
<dbReference type="Gene3D" id="3.80.10.10">
    <property type="entry name" value="Ribonuclease Inhibitor"/>
    <property type="match status" value="1"/>
</dbReference>
<evidence type="ECO:0000256" key="7">
    <source>
        <dbReference type="ARBA" id="ARBA00023157"/>
    </source>
</evidence>
<dbReference type="PANTHER" id="PTHR24372">
    <property type="entry name" value="GLYCOPROTEIN HORMONE RECEPTOR"/>
    <property type="match status" value="1"/>
</dbReference>
<keyword evidence="9" id="KW-0325">Glycoprotein</keyword>
<keyword evidence="11" id="KW-1185">Reference proteome</keyword>
<dbReference type="PANTHER" id="PTHR24372:SF5">
    <property type="entry name" value="FOLLICLE-STIMULATING HORMONE RECEPTOR"/>
    <property type="match status" value="1"/>
</dbReference>
<evidence type="ECO:0000256" key="8">
    <source>
        <dbReference type="ARBA" id="ARBA00023170"/>
    </source>
</evidence>
<keyword evidence="5" id="KW-0677">Repeat</keyword>
<dbReference type="GO" id="GO:0007189">
    <property type="term" value="P:adenylate cyclase-activating G protein-coupled receptor signaling pathway"/>
    <property type="evidence" value="ECO:0007669"/>
    <property type="project" value="TreeGrafter"/>
</dbReference>
<gene>
    <name evidence="12" type="primary">fshr</name>
</gene>
<comment type="subcellular location">
    <subcellularLocation>
        <location evidence="1">Cell membrane</location>
        <topology evidence="1">Multi-pass membrane protein</topology>
    </subcellularLocation>
</comment>
<dbReference type="KEGG" id="char:105896956"/>
<dbReference type="GO" id="GO:0005886">
    <property type="term" value="C:plasma membrane"/>
    <property type="evidence" value="ECO:0007669"/>
    <property type="project" value="UniProtKB-SubCell"/>
</dbReference>
<keyword evidence="3" id="KW-0433">Leucine-rich repeat</keyword>
<organism evidence="11 12">
    <name type="scientific">Clupea harengus</name>
    <name type="common">Atlantic herring</name>
    <dbReference type="NCBI Taxonomy" id="7950"/>
    <lineage>
        <taxon>Eukaryota</taxon>
        <taxon>Metazoa</taxon>
        <taxon>Chordata</taxon>
        <taxon>Craniata</taxon>
        <taxon>Vertebrata</taxon>
        <taxon>Euteleostomi</taxon>
        <taxon>Actinopterygii</taxon>
        <taxon>Neopterygii</taxon>
        <taxon>Teleostei</taxon>
        <taxon>Clupei</taxon>
        <taxon>Clupeiformes</taxon>
        <taxon>Clupeoidei</taxon>
        <taxon>Clupeidae</taxon>
        <taxon>Clupea</taxon>
    </lineage>
</organism>
<evidence type="ECO:0000256" key="4">
    <source>
        <dbReference type="ARBA" id="ARBA00022729"/>
    </source>
</evidence>
<dbReference type="InterPro" id="IPR032675">
    <property type="entry name" value="LRR_dom_sf"/>
</dbReference>